<dbReference type="Proteomes" id="UP000694844">
    <property type="component" value="Chromosome 2"/>
</dbReference>
<keyword evidence="2" id="KW-1185">Reference proteome</keyword>
<evidence type="ECO:0000313" key="3">
    <source>
        <dbReference type="RefSeq" id="XP_022318070.1"/>
    </source>
</evidence>
<dbReference type="KEGG" id="cvn:111121203"/>
<dbReference type="GeneID" id="111121203"/>
<gene>
    <name evidence="3" type="primary">LOC111121203</name>
</gene>
<evidence type="ECO:0000313" key="2">
    <source>
        <dbReference type="Proteomes" id="UP000694844"/>
    </source>
</evidence>
<reference evidence="3" key="1">
    <citation type="submission" date="2025-08" db="UniProtKB">
        <authorList>
            <consortium name="RefSeq"/>
        </authorList>
    </citation>
    <scope>IDENTIFICATION</scope>
    <source>
        <tissue evidence="3">Whole sample</tissue>
    </source>
</reference>
<dbReference type="RefSeq" id="XP_022318070.1">
    <property type="nucleotide sequence ID" value="XM_022462362.1"/>
</dbReference>
<name>A0A8B8CQM3_CRAVI</name>
<feature type="signal peptide" evidence="1">
    <location>
        <begin position="1"/>
        <end position="18"/>
    </location>
</feature>
<accession>A0A8B8CQM3</accession>
<organism evidence="2 3">
    <name type="scientific">Crassostrea virginica</name>
    <name type="common">Eastern oyster</name>
    <dbReference type="NCBI Taxonomy" id="6565"/>
    <lineage>
        <taxon>Eukaryota</taxon>
        <taxon>Metazoa</taxon>
        <taxon>Spiralia</taxon>
        <taxon>Lophotrochozoa</taxon>
        <taxon>Mollusca</taxon>
        <taxon>Bivalvia</taxon>
        <taxon>Autobranchia</taxon>
        <taxon>Pteriomorphia</taxon>
        <taxon>Ostreida</taxon>
        <taxon>Ostreoidea</taxon>
        <taxon>Ostreidae</taxon>
        <taxon>Crassostrea</taxon>
    </lineage>
</organism>
<evidence type="ECO:0000256" key="1">
    <source>
        <dbReference type="SAM" id="SignalP"/>
    </source>
</evidence>
<dbReference type="OrthoDB" id="6137666at2759"/>
<sequence length="128" mass="14336">MFWCFLVVGWAGTALVSAQSCHFGSDCPQTAKCCRNSQGEPLFHSSGFGHFGGGDIITDRAGQCTTQLSREHEVCDSQYCHCEPGYECYRPMSGVCCPPHRCYNATWVQQQREYWQKCMSDPHCALPP</sequence>
<keyword evidence="1" id="KW-0732">Signal</keyword>
<protein>
    <submittedName>
        <fullName evidence="3">Uncharacterized protein LOC111121203</fullName>
    </submittedName>
</protein>
<feature type="chain" id="PRO_5034868157" evidence="1">
    <location>
        <begin position="19"/>
        <end position="128"/>
    </location>
</feature>
<dbReference type="AlphaFoldDB" id="A0A8B8CQM3"/>
<proteinExistence type="predicted"/>